<dbReference type="Proteomes" id="UP000287996">
    <property type="component" value="Unassembled WGS sequence"/>
</dbReference>
<accession>A0A432ZRG6</accession>
<reference evidence="2 3" key="1">
    <citation type="journal article" date="2011" name="Front. Microbiol.">
        <title>Genomic signatures of strain selection and enhancement in Bacillus atrophaeus var. globigii, a historical biowarfare simulant.</title>
        <authorList>
            <person name="Gibbons H.S."/>
            <person name="Broomall S.M."/>
            <person name="McNew L.A."/>
            <person name="Daligault H."/>
            <person name="Chapman C."/>
            <person name="Bruce D."/>
            <person name="Karavis M."/>
            <person name="Krepps M."/>
            <person name="McGregor P.A."/>
            <person name="Hong C."/>
            <person name="Park K.H."/>
            <person name="Akmal A."/>
            <person name="Feldman A."/>
            <person name="Lin J.S."/>
            <person name="Chang W.E."/>
            <person name="Higgs B.W."/>
            <person name="Demirev P."/>
            <person name="Lindquist J."/>
            <person name="Liem A."/>
            <person name="Fochler E."/>
            <person name="Read T.D."/>
            <person name="Tapia R."/>
            <person name="Johnson S."/>
            <person name="Bishop-Lilly K.A."/>
            <person name="Detter C."/>
            <person name="Han C."/>
            <person name="Sozhamannan S."/>
            <person name="Rosenzweig C.N."/>
            <person name="Skowronski E.W."/>
        </authorList>
    </citation>
    <scope>NUCLEOTIDE SEQUENCE [LARGE SCALE GENOMIC DNA]</scope>
    <source>
        <strain evidence="2 3">CC-PW-9</strain>
    </source>
</reference>
<gene>
    <name evidence="2" type="ORF">CWI84_05455</name>
</gene>
<dbReference type="EMBL" id="PIQH01000004">
    <property type="protein sequence ID" value="RUO80504.1"/>
    <property type="molecule type" value="Genomic_DNA"/>
</dbReference>
<dbReference type="Pfam" id="PF13432">
    <property type="entry name" value="TPR_16"/>
    <property type="match status" value="1"/>
</dbReference>
<dbReference type="AlphaFoldDB" id="A0A432ZRG6"/>
<feature type="chain" id="PRO_5019215903" description="Tetratricopeptide repeat protein" evidence="1">
    <location>
        <begin position="20"/>
        <end position="157"/>
    </location>
</feature>
<dbReference type="InterPro" id="IPR011990">
    <property type="entry name" value="TPR-like_helical_dom_sf"/>
</dbReference>
<dbReference type="Gene3D" id="1.25.40.10">
    <property type="entry name" value="Tetratricopeptide repeat domain"/>
    <property type="match status" value="1"/>
</dbReference>
<protein>
    <recommendedName>
        <fullName evidence="4">Tetratricopeptide repeat protein</fullName>
    </recommendedName>
</protein>
<keyword evidence="1" id="KW-0732">Signal</keyword>
<evidence type="ECO:0000256" key="1">
    <source>
        <dbReference type="SAM" id="SignalP"/>
    </source>
</evidence>
<proteinExistence type="predicted"/>
<evidence type="ECO:0008006" key="4">
    <source>
        <dbReference type="Google" id="ProtNLM"/>
    </source>
</evidence>
<dbReference type="OrthoDB" id="6238458at2"/>
<dbReference type="SUPFAM" id="SSF48452">
    <property type="entry name" value="TPR-like"/>
    <property type="match status" value="1"/>
</dbReference>
<name>A0A432ZRG6_9GAMM</name>
<organism evidence="2 3">
    <name type="scientific">Idiomarina tyrosinivorans</name>
    <dbReference type="NCBI Taxonomy" id="1445662"/>
    <lineage>
        <taxon>Bacteria</taxon>
        <taxon>Pseudomonadati</taxon>
        <taxon>Pseudomonadota</taxon>
        <taxon>Gammaproteobacteria</taxon>
        <taxon>Alteromonadales</taxon>
        <taxon>Idiomarinaceae</taxon>
        <taxon>Idiomarina</taxon>
    </lineage>
</organism>
<dbReference type="RefSeq" id="WP_126841561.1">
    <property type="nucleotide sequence ID" value="NZ_PIQH01000004.1"/>
</dbReference>
<sequence length="157" mass="17867">MRAIVAVLICVSVSSCSLARPINIDHSALPEAKNWYRQGDLDSAESVLLQLQRKQQGSAESDFLLANIYFRQQRLAAAKKQYERVLAQQSNHQRAWHNLALTQLRLTTDTLMRARVALMQLPEADQQLLQVLLKLQRIPSQTKSQAPITEHQSDYAF</sequence>
<keyword evidence="3" id="KW-1185">Reference proteome</keyword>
<dbReference type="PROSITE" id="PS51257">
    <property type="entry name" value="PROKAR_LIPOPROTEIN"/>
    <property type="match status" value="1"/>
</dbReference>
<feature type="signal peptide" evidence="1">
    <location>
        <begin position="1"/>
        <end position="19"/>
    </location>
</feature>
<comment type="caution">
    <text evidence="2">The sequence shown here is derived from an EMBL/GenBank/DDBJ whole genome shotgun (WGS) entry which is preliminary data.</text>
</comment>
<evidence type="ECO:0000313" key="2">
    <source>
        <dbReference type="EMBL" id="RUO80504.1"/>
    </source>
</evidence>
<evidence type="ECO:0000313" key="3">
    <source>
        <dbReference type="Proteomes" id="UP000287996"/>
    </source>
</evidence>